<sequence>MPKRKSQKNNNQSSPEIVTPQKPAILRIVKQNTTDTSANSLAPPELSTAVAKEKHSIEPELPGNNNQNQSAEVSEKHSSSAVANHAVPQTIIVNNEQSDFPLTVETVPVNVEESTATKPSISDTLAEPEPDTELTKSGKKFSYKKLEIATNSQGLTFTVDEKIEVITCNFGTQQAVLEFLYSAPDGSIWATYYPLTEEQKQQWRRGCCRIEYLKKLSENFCNS</sequence>
<dbReference type="AlphaFoldDB" id="A0A367QA91"/>
<feature type="region of interest" description="Disordered" evidence="1">
    <location>
        <begin position="111"/>
        <end position="136"/>
    </location>
</feature>
<protein>
    <submittedName>
        <fullName evidence="2">Uncharacterized protein</fullName>
    </submittedName>
</protein>
<feature type="compositionally biased region" description="Polar residues" evidence="1">
    <location>
        <begin position="112"/>
        <end position="123"/>
    </location>
</feature>
<evidence type="ECO:0000313" key="3">
    <source>
        <dbReference type="Proteomes" id="UP000252107"/>
    </source>
</evidence>
<comment type="caution">
    <text evidence="2">The sequence shown here is derived from an EMBL/GenBank/DDBJ whole genome shotgun (WGS) entry which is preliminary data.</text>
</comment>
<keyword evidence="3" id="KW-1185">Reference proteome</keyword>
<gene>
    <name evidence="2" type="ORF">A6770_30935</name>
</gene>
<feature type="compositionally biased region" description="Polar residues" evidence="1">
    <location>
        <begin position="30"/>
        <end position="40"/>
    </location>
</feature>
<name>A0A367QA91_9NOSO</name>
<dbReference type="Proteomes" id="UP000252107">
    <property type="component" value="Unassembled WGS sequence"/>
</dbReference>
<dbReference type="EMBL" id="LXQD01000333">
    <property type="protein sequence ID" value="RCJ21087.1"/>
    <property type="molecule type" value="Genomic_DNA"/>
</dbReference>
<feature type="compositionally biased region" description="Polar residues" evidence="1">
    <location>
        <begin position="63"/>
        <end position="72"/>
    </location>
</feature>
<feature type="region of interest" description="Disordered" evidence="1">
    <location>
        <begin position="1"/>
        <end position="82"/>
    </location>
</feature>
<organism evidence="2 3">
    <name type="scientific">Nostoc minutum NIES-26</name>
    <dbReference type="NCBI Taxonomy" id="1844469"/>
    <lineage>
        <taxon>Bacteria</taxon>
        <taxon>Bacillati</taxon>
        <taxon>Cyanobacteriota</taxon>
        <taxon>Cyanophyceae</taxon>
        <taxon>Nostocales</taxon>
        <taxon>Nostocaceae</taxon>
        <taxon>Nostoc</taxon>
    </lineage>
</organism>
<evidence type="ECO:0000313" key="2">
    <source>
        <dbReference type="EMBL" id="RCJ21087.1"/>
    </source>
</evidence>
<proteinExistence type="predicted"/>
<reference evidence="2" key="1">
    <citation type="submission" date="2016-04" db="EMBL/GenBank/DDBJ databases">
        <authorList>
            <person name="Tabuchi Yagui T.R."/>
        </authorList>
    </citation>
    <scope>NUCLEOTIDE SEQUENCE [LARGE SCALE GENOMIC DNA]</scope>
    <source>
        <strain evidence="2">NIES-26</strain>
    </source>
</reference>
<accession>A0A367QA91</accession>
<evidence type="ECO:0000256" key="1">
    <source>
        <dbReference type="SAM" id="MobiDB-lite"/>
    </source>
</evidence>